<evidence type="ECO:0000313" key="1">
    <source>
        <dbReference type="EMBL" id="KAF2035789.1"/>
    </source>
</evidence>
<protein>
    <submittedName>
        <fullName evidence="1">Uncharacterized protein</fullName>
    </submittedName>
</protein>
<reference evidence="1" key="1">
    <citation type="journal article" date="2020" name="Stud. Mycol.">
        <title>101 Dothideomycetes genomes: a test case for predicting lifestyles and emergence of pathogens.</title>
        <authorList>
            <person name="Haridas S."/>
            <person name="Albert R."/>
            <person name="Binder M."/>
            <person name="Bloem J."/>
            <person name="Labutti K."/>
            <person name="Salamov A."/>
            <person name="Andreopoulos B."/>
            <person name="Baker S."/>
            <person name="Barry K."/>
            <person name="Bills G."/>
            <person name="Bluhm B."/>
            <person name="Cannon C."/>
            <person name="Castanera R."/>
            <person name="Culley D."/>
            <person name="Daum C."/>
            <person name="Ezra D."/>
            <person name="Gonzalez J."/>
            <person name="Henrissat B."/>
            <person name="Kuo A."/>
            <person name="Liang C."/>
            <person name="Lipzen A."/>
            <person name="Lutzoni F."/>
            <person name="Magnuson J."/>
            <person name="Mondo S."/>
            <person name="Nolan M."/>
            <person name="Ohm R."/>
            <person name="Pangilinan J."/>
            <person name="Park H.-J."/>
            <person name="Ramirez L."/>
            <person name="Alfaro M."/>
            <person name="Sun H."/>
            <person name="Tritt A."/>
            <person name="Yoshinaga Y."/>
            <person name="Zwiers L.-H."/>
            <person name="Turgeon B."/>
            <person name="Goodwin S."/>
            <person name="Spatafora J."/>
            <person name="Crous P."/>
            <person name="Grigoriev I."/>
        </authorList>
    </citation>
    <scope>NUCLEOTIDE SEQUENCE</scope>
    <source>
        <strain evidence="1">CBS 110217</strain>
    </source>
</reference>
<dbReference type="AlphaFoldDB" id="A0A9P4LUI5"/>
<name>A0A9P4LUI5_9PLEO</name>
<comment type="caution">
    <text evidence="1">The sequence shown here is derived from an EMBL/GenBank/DDBJ whole genome shotgun (WGS) entry which is preliminary data.</text>
</comment>
<organism evidence="1 2">
    <name type="scientific">Setomelanomma holmii</name>
    <dbReference type="NCBI Taxonomy" id="210430"/>
    <lineage>
        <taxon>Eukaryota</taxon>
        <taxon>Fungi</taxon>
        <taxon>Dikarya</taxon>
        <taxon>Ascomycota</taxon>
        <taxon>Pezizomycotina</taxon>
        <taxon>Dothideomycetes</taxon>
        <taxon>Pleosporomycetidae</taxon>
        <taxon>Pleosporales</taxon>
        <taxon>Pleosporineae</taxon>
        <taxon>Phaeosphaeriaceae</taxon>
        <taxon>Setomelanomma</taxon>
    </lineage>
</organism>
<accession>A0A9P4LUI5</accession>
<proteinExistence type="predicted"/>
<sequence>MRRLLTGRFSGITRPLSALCSSPGHSYRAPSKRQCLRKSSSPLLLLHHVYFLSRSLDLHLDVVFSPFWIARPTWNDRARHDRELIEVYPCLNKKHTRPNKDEAPLKPPKATKQHRIITDTRHLTAYSLQSDFCTSAICSAVASTLHSRYVISHPGSSLNPQFTVVEFHMVPENLSFKRFPQFDKSLAIWGTRYGDW</sequence>
<keyword evidence="2" id="KW-1185">Reference proteome</keyword>
<dbReference type="OrthoDB" id="10591644at2759"/>
<dbReference type="Proteomes" id="UP000799777">
    <property type="component" value="Unassembled WGS sequence"/>
</dbReference>
<evidence type="ECO:0000313" key="2">
    <source>
        <dbReference type="Proteomes" id="UP000799777"/>
    </source>
</evidence>
<gene>
    <name evidence="1" type="ORF">EK21DRAFT_84197</name>
</gene>
<dbReference type="EMBL" id="ML978156">
    <property type="protein sequence ID" value="KAF2035789.1"/>
    <property type="molecule type" value="Genomic_DNA"/>
</dbReference>